<comment type="subunit">
    <text evidence="8">Part of the mitochondrial complex I assembly/MCIA complex that comprises at least the core subunits TMEM126B, NDUFAF1, ECSIT and ACAD9 and complement subunits such as COA1 and TMEM186. Interacts with ECSIT. Interacts with ACAD9. At early stages of complex I assembly, it is found in intermediate subcomplexes that contain different subunits including NDUFB6, NDUFA6, NDUFA9, NDUFS3, NDUFS7, ND1, ND2 and ND3. Interacts with TMEM70 and TMEM242.</text>
</comment>
<reference evidence="10" key="2">
    <citation type="submission" date="2017-11" db="EMBL/GenBank/DDBJ databases">
        <title>Coralsnake Venomics: Analyses of Venom Gland Transcriptomes and Proteomes of Six Brazilian Taxa.</title>
        <authorList>
            <person name="Aird S.D."/>
            <person name="Jorge da Silva N."/>
            <person name="Qiu L."/>
            <person name="Villar-Briones A."/>
            <person name="Aparecida-Saddi V."/>
            <person name="Campos-Telles M.P."/>
            <person name="Grau M."/>
            <person name="Mikheyev A.S."/>
        </authorList>
    </citation>
    <scope>NUCLEOTIDE SEQUENCE</scope>
    <source>
        <tissue evidence="10">Venom_gland</tissue>
    </source>
</reference>
<dbReference type="SUPFAM" id="SSF49785">
    <property type="entry name" value="Galactose-binding domain-like"/>
    <property type="match status" value="1"/>
</dbReference>
<dbReference type="PANTHER" id="PTHR13194:SF18">
    <property type="entry name" value="COMPLEX I INTERMEDIATE-ASSOCIATED PROTEIN 30, MITOCHONDRIAL"/>
    <property type="match status" value="1"/>
</dbReference>
<dbReference type="Pfam" id="PF08547">
    <property type="entry name" value="CIA30"/>
    <property type="match status" value="1"/>
</dbReference>
<dbReference type="GO" id="GO:0005739">
    <property type="term" value="C:mitochondrion"/>
    <property type="evidence" value="ECO:0007669"/>
    <property type="project" value="UniProtKB-SubCell"/>
</dbReference>
<evidence type="ECO:0000313" key="10">
    <source>
        <dbReference type="EMBL" id="LAA59643.1"/>
    </source>
</evidence>
<dbReference type="GO" id="GO:0032981">
    <property type="term" value="P:mitochondrial respiratory chain complex I assembly"/>
    <property type="evidence" value="ECO:0007669"/>
    <property type="project" value="TreeGrafter"/>
</dbReference>
<accession>A0A2D4GIR7</accession>
<sequence>MQGKGKLHQSEIDTSIFVGIREVVHRYSFMASFLKLLDFLSLINKHYCQTSSCRTLANGHHARWYSGYQRPGTSIEKISPRKTIDNFKKAVENLKTQCGLVKKEAVDFVKEFDQSQVQDYILNQTKVIWEFRNEEDINKWILGSDTAIGGKSEIFIKLDKNKQYATVFGNLNTTVPHDGVTKYSGYCAMVSKPEMLAFQRTKLHDWSNFNSLYLRVRGDGRPWMLNINPNKYDPTSVKDSYNYFMFPRGGPYWEEIEVPFSKFFFTSRGRIQDGQYEMWPDRISTLGLTLADKVDGPFQLDIDFIGLFSDRSHTQTFPYELYERNPRK</sequence>
<proteinExistence type="inferred from homology"/>
<evidence type="ECO:0000256" key="1">
    <source>
        <dbReference type="ARBA" id="ARBA00004173"/>
    </source>
</evidence>
<dbReference type="InterPro" id="IPR039131">
    <property type="entry name" value="NDUFAF1"/>
</dbReference>
<comment type="subcellular location">
    <subcellularLocation>
        <location evidence="1">Mitochondrion</location>
    </subcellularLocation>
</comment>
<evidence type="ECO:0000256" key="4">
    <source>
        <dbReference type="ARBA" id="ARBA00023128"/>
    </source>
</evidence>
<dbReference type="PANTHER" id="PTHR13194">
    <property type="entry name" value="COMPLEX I INTERMEDIATE-ASSOCIATED PROTEIN 30"/>
    <property type="match status" value="1"/>
</dbReference>
<evidence type="ECO:0000259" key="9">
    <source>
        <dbReference type="Pfam" id="PF08547"/>
    </source>
</evidence>
<feature type="domain" description="NADH:ubiquinone oxidoreductase intermediate-associated protein 30" evidence="9">
    <location>
        <begin position="129"/>
        <end position="302"/>
    </location>
</feature>
<keyword evidence="4" id="KW-0496">Mitochondrion</keyword>
<dbReference type="GO" id="GO:0006120">
    <property type="term" value="P:mitochondrial electron transport, NADH to ubiquinone"/>
    <property type="evidence" value="ECO:0007669"/>
    <property type="project" value="TreeGrafter"/>
</dbReference>
<evidence type="ECO:0000256" key="6">
    <source>
        <dbReference type="ARBA" id="ARBA00029396"/>
    </source>
</evidence>
<reference evidence="10" key="1">
    <citation type="submission" date="2017-07" db="EMBL/GenBank/DDBJ databases">
        <authorList>
            <person name="Mikheyev A."/>
            <person name="Grau M."/>
        </authorList>
    </citation>
    <scope>NUCLEOTIDE SEQUENCE</scope>
    <source>
        <tissue evidence="10">Venom_gland</tissue>
    </source>
</reference>
<name>A0A2D4GIR7_MICCO</name>
<evidence type="ECO:0000256" key="3">
    <source>
        <dbReference type="ARBA" id="ARBA00020004"/>
    </source>
</evidence>
<dbReference type="AlphaFoldDB" id="A0A2D4GIR7"/>
<keyword evidence="5" id="KW-0143">Chaperone</keyword>
<comment type="function">
    <text evidence="6">As part of the MCIA complex, involved in the assembly of the mitochondrial complex I.</text>
</comment>
<protein>
    <recommendedName>
        <fullName evidence="3">Complex I intermediate-associated protein 30, mitochondrial</fullName>
    </recommendedName>
    <alternativeName>
        <fullName evidence="7">NADH dehydrogenase [ubiquinone] 1 alpha subcomplex assembly factor 1</fullName>
    </alternativeName>
</protein>
<dbReference type="InterPro" id="IPR008979">
    <property type="entry name" value="Galactose-bd-like_sf"/>
</dbReference>
<evidence type="ECO:0000256" key="5">
    <source>
        <dbReference type="ARBA" id="ARBA00023186"/>
    </source>
</evidence>
<evidence type="ECO:0000256" key="8">
    <source>
        <dbReference type="ARBA" id="ARBA00047124"/>
    </source>
</evidence>
<dbReference type="GO" id="GO:0051082">
    <property type="term" value="F:unfolded protein binding"/>
    <property type="evidence" value="ECO:0007669"/>
    <property type="project" value="TreeGrafter"/>
</dbReference>
<evidence type="ECO:0000256" key="2">
    <source>
        <dbReference type="ARBA" id="ARBA00007884"/>
    </source>
</evidence>
<dbReference type="EMBL" id="IACJ01131982">
    <property type="protein sequence ID" value="LAA59643.1"/>
    <property type="molecule type" value="Transcribed_RNA"/>
</dbReference>
<organism evidence="10">
    <name type="scientific">Micrurus corallinus</name>
    <name type="common">Brazilian coral snake</name>
    <dbReference type="NCBI Taxonomy" id="54390"/>
    <lineage>
        <taxon>Eukaryota</taxon>
        <taxon>Metazoa</taxon>
        <taxon>Chordata</taxon>
        <taxon>Craniata</taxon>
        <taxon>Vertebrata</taxon>
        <taxon>Euteleostomi</taxon>
        <taxon>Lepidosauria</taxon>
        <taxon>Squamata</taxon>
        <taxon>Bifurcata</taxon>
        <taxon>Unidentata</taxon>
        <taxon>Episquamata</taxon>
        <taxon>Toxicofera</taxon>
        <taxon>Serpentes</taxon>
        <taxon>Colubroidea</taxon>
        <taxon>Elapidae</taxon>
        <taxon>Elapinae</taxon>
        <taxon>Micrurus</taxon>
    </lineage>
</organism>
<dbReference type="InterPro" id="IPR013857">
    <property type="entry name" value="NADH-UbQ_OxRdtase-assoc_prot30"/>
</dbReference>
<evidence type="ECO:0000256" key="7">
    <source>
        <dbReference type="ARBA" id="ARBA00031882"/>
    </source>
</evidence>
<comment type="similarity">
    <text evidence="2">Belongs to the CIA30 family.</text>
</comment>